<protein>
    <submittedName>
        <fullName evidence="3">Uncharacterized protein</fullName>
    </submittedName>
</protein>
<feature type="signal peptide" evidence="2">
    <location>
        <begin position="1"/>
        <end position="28"/>
    </location>
</feature>
<sequence>MRLQKTKLFTGTALSLLLSLVAVCPAIARPLEEQAQRQVINQTDRMELSQSMRGKIRSIVGNVVTLEMPNGDSTEVMISRTEIQRLGLRPGMEISTSMRDGNLVVEVLNMGSASSASEESTTTEMMGGSTTRRTVVEETTIRRSTSTPARIEQTSEQTSGNVQNSSQMVEQTNESNVEPAVDTTTGTTTQPSRPVRALW</sequence>
<organism evidence="3 4">
    <name type="scientific">Aerosakkonema funiforme FACHB-1375</name>
    <dbReference type="NCBI Taxonomy" id="2949571"/>
    <lineage>
        <taxon>Bacteria</taxon>
        <taxon>Bacillati</taxon>
        <taxon>Cyanobacteriota</taxon>
        <taxon>Cyanophyceae</taxon>
        <taxon>Oscillatoriophycideae</taxon>
        <taxon>Aerosakkonematales</taxon>
        <taxon>Aerosakkonemataceae</taxon>
        <taxon>Aerosakkonema</taxon>
    </lineage>
</organism>
<comment type="caution">
    <text evidence="3">The sequence shown here is derived from an EMBL/GenBank/DDBJ whole genome shotgun (WGS) entry which is preliminary data.</text>
</comment>
<accession>A0A926VEX8</accession>
<evidence type="ECO:0000256" key="2">
    <source>
        <dbReference type="SAM" id="SignalP"/>
    </source>
</evidence>
<dbReference type="EMBL" id="JACJPW010000038">
    <property type="protein sequence ID" value="MBD2182554.1"/>
    <property type="molecule type" value="Genomic_DNA"/>
</dbReference>
<keyword evidence="2" id="KW-0732">Signal</keyword>
<reference evidence="3" key="1">
    <citation type="journal article" date="2015" name="ISME J.">
        <title>Draft Genome Sequence of Streptomyces incarnatus NRRL8089, which Produces the Nucleoside Antibiotic Sinefungin.</title>
        <authorList>
            <person name="Oshima K."/>
            <person name="Hattori M."/>
            <person name="Shimizu H."/>
            <person name="Fukuda K."/>
            <person name="Nemoto M."/>
            <person name="Inagaki K."/>
            <person name="Tamura T."/>
        </authorList>
    </citation>
    <scope>NUCLEOTIDE SEQUENCE</scope>
    <source>
        <strain evidence="3">FACHB-1375</strain>
    </source>
</reference>
<name>A0A926VEX8_9CYAN</name>
<feature type="compositionally biased region" description="Polar residues" evidence="1">
    <location>
        <begin position="146"/>
        <end position="176"/>
    </location>
</feature>
<keyword evidence="4" id="KW-1185">Reference proteome</keyword>
<dbReference type="Proteomes" id="UP000641646">
    <property type="component" value="Unassembled WGS sequence"/>
</dbReference>
<evidence type="ECO:0000256" key="1">
    <source>
        <dbReference type="SAM" id="MobiDB-lite"/>
    </source>
</evidence>
<feature type="region of interest" description="Disordered" evidence="1">
    <location>
        <begin position="139"/>
        <end position="199"/>
    </location>
</feature>
<dbReference type="RefSeq" id="WP_190465372.1">
    <property type="nucleotide sequence ID" value="NZ_JACJPW010000038.1"/>
</dbReference>
<gene>
    <name evidence="3" type="ORF">H6G03_15855</name>
</gene>
<feature type="chain" id="PRO_5036768944" evidence="2">
    <location>
        <begin position="29"/>
        <end position="199"/>
    </location>
</feature>
<reference evidence="3" key="2">
    <citation type="submission" date="2020-08" db="EMBL/GenBank/DDBJ databases">
        <authorList>
            <person name="Chen M."/>
            <person name="Teng W."/>
            <person name="Zhao L."/>
            <person name="Hu C."/>
            <person name="Zhou Y."/>
            <person name="Han B."/>
            <person name="Song L."/>
            <person name="Shu W."/>
        </authorList>
    </citation>
    <scope>NUCLEOTIDE SEQUENCE</scope>
    <source>
        <strain evidence="3">FACHB-1375</strain>
    </source>
</reference>
<evidence type="ECO:0000313" key="3">
    <source>
        <dbReference type="EMBL" id="MBD2182554.1"/>
    </source>
</evidence>
<evidence type="ECO:0000313" key="4">
    <source>
        <dbReference type="Proteomes" id="UP000641646"/>
    </source>
</evidence>
<proteinExistence type="predicted"/>
<feature type="region of interest" description="Disordered" evidence="1">
    <location>
        <begin position="113"/>
        <end position="132"/>
    </location>
</feature>
<dbReference type="AlphaFoldDB" id="A0A926VEX8"/>